<dbReference type="RefSeq" id="WP_126694019.1">
    <property type="nucleotide sequence ID" value="NZ_RXOF01000008.1"/>
</dbReference>
<dbReference type="GO" id="GO:0003677">
    <property type="term" value="F:DNA binding"/>
    <property type="evidence" value="ECO:0007669"/>
    <property type="project" value="UniProtKB-KW"/>
</dbReference>
<dbReference type="Proteomes" id="UP000282184">
    <property type="component" value="Unassembled WGS sequence"/>
</dbReference>
<comment type="caution">
    <text evidence="1">The sequence shown here is derived from an EMBL/GenBank/DDBJ whole genome shotgun (WGS) entry which is preliminary data.</text>
</comment>
<dbReference type="AlphaFoldDB" id="A0A3S0J9D0"/>
<evidence type="ECO:0000313" key="2">
    <source>
        <dbReference type="Proteomes" id="UP000282184"/>
    </source>
</evidence>
<dbReference type="PANTHER" id="PTHR38479">
    <property type="entry name" value="LMO0824 PROTEIN"/>
    <property type="match status" value="1"/>
</dbReference>
<accession>A0A3S0J9D0</accession>
<organism evidence="1 2">
    <name type="scientific">Hymenobacter gummosus</name>
    <dbReference type="NCBI Taxonomy" id="1776032"/>
    <lineage>
        <taxon>Bacteria</taxon>
        <taxon>Pseudomonadati</taxon>
        <taxon>Bacteroidota</taxon>
        <taxon>Cytophagia</taxon>
        <taxon>Cytophagales</taxon>
        <taxon>Hymenobacteraceae</taxon>
        <taxon>Hymenobacter</taxon>
    </lineage>
</organism>
<keyword evidence="2" id="KW-1185">Reference proteome</keyword>
<dbReference type="Pfam" id="PF06224">
    <property type="entry name" value="AlkZ-like"/>
    <property type="match status" value="1"/>
</dbReference>
<sequence length="349" mass="37748">MTTPELLHLRLHQQHPAPSATPDAAGLVAHFGAMQAQDYAQSLWAVGARLPGSTAAAVAQALTEGRLVRTWLLRGTLHLAAAADVRWLLDLVAPRLVAACAGQYRQRELDAGTFRRSFAVLEELLTTQPPQPRSALAAALRQAGIRPDGPRLYSLLQRAVWEKLICPAGRLGAEPTYTLLDNWLPPAPPRSRAEAIAELARRYFCSHGPATVADFAWWAGLPLGEARRGLEAAQPGLQTAQLDGQSYWWPADSGPAPAAPPRLLAGFDEYLVAYKNRELLLDPAHARQVLTVNGIFRPIIVVDGRVVGTWQRPPGKAGGVELRPFGELPGEAATPLAEAAVTINRFWNA</sequence>
<evidence type="ECO:0000313" key="1">
    <source>
        <dbReference type="EMBL" id="RTQ48943.1"/>
    </source>
</evidence>
<dbReference type="EMBL" id="RXOF01000008">
    <property type="protein sequence ID" value="RTQ48943.1"/>
    <property type="molecule type" value="Genomic_DNA"/>
</dbReference>
<dbReference type="PANTHER" id="PTHR38479:SF2">
    <property type="entry name" value="WINGED HELIX DNA-BINDING DOMAIN-CONTAINING PROTEIN"/>
    <property type="match status" value="1"/>
</dbReference>
<name>A0A3S0J9D0_9BACT</name>
<proteinExistence type="predicted"/>
<keyword evidence="1" id="KW-0238">DNA-binding</keyword>
<protein>
    <submittedName>
        <fullName evidence="1">Winged helix DNA-binding domain-containing protein</fullName>
    </submittedName>
</protein>
<dbReference type="InterPro" id="IPR009351">
    <property type="entry name" value="AlkZ-like"/>
</dbReference>
<reference evidence="1 2" key="1">
    <citation type="submission" date="2018-12" db="EMBL/GenBank/DDBJ databases">
        <title>Hymenobacter gummosus sp. nov., isolated from a spring.</title>
        <authorList>
            <person name="Nie L."/>
        </authorList>
    </citation>
    <scope>NUCLEOTIDE SEQUENCE [LARGE SCALE GENOMIC DNA]</scope>
    <source>
        <strain evidence="1 2">KCTC 52166</strain>
    </source>
</reference>
<dbReference type="OrthoDB" id="2210247at2"/>
<gene>
    <name evidence="1" type="ORF">EJV47_15225</name>
</gene>